<dbReference type="AlphaFoldDB" id="Q0FNK5"/>
<evidence type="ECO:0000313" key="2">
    <source>
        <dbReference type="EMBL" id="EAU45739.1"/>
    </source>
</evidence>
<name>Q0FNK5_SALBH</name>
<proteinExistence type="predicted"/>
<dbReference type="RefSeq" id="WP_007793308.1">
    <property type="nucleotide sequence ID" value="NZ_DS022276.1"/>
</dbReference>
<evidence type="ECO:0000313" key="3">
    <source>
        <dbReference type="Proteomes" id="UP000006230"/>
    </source>
</evidence>
<dbReference type="EMBL" id="AATQ01000022">
    <property type="protein sequence ID" value="EAU45739.1"/>
    <property type="molecule type" value="Genomic_DNA"/>
</dbReference>
<gene>
    <name evidence="2" type="ORF">R2601_10559</name>
</gene>
<evidence type="ECO:0000256" key="1">
    <source>
        <dbReference type="SAM" id="MobiDB-lite"/>
    </source>
</evidence>
<dbReference type="Proteomes" id="UP000006230">
    <property type="component" value="Unassembled WGS sequence"/>
</dbReference>
<dbReference type="HOGENOM" id="CLU_3203160_0_0_5"/>
<protein>
    <submittedName>
        <fullName evidence="2">Uncharacterized protein</fullName>
    </submittedName>
</protein>
<dbReference type="GeneID" id="92504273"/>
<comment type="caution">
    <text evidence="2">The sequence shown here is derived from an EMBL/GenBank/DDBJ whole genome shotgun (WGS) entry which is preliminary data.</text>
</comment>
<keyword evidence="3" id="KW-1185">Reference proteome</keyword>
<sequence>MLGIYAKSFMTASRLEQDKRRWSVSERNEAERLRRTNGRQEARRW</sequence>
<reference evidence="2 3" key="1">
    <citation type="journal article" date="2010" name="J. Bacteriol.">
        <title>Genome sequences of Pelagibaca bermudensis HTCC2601T and Maritimibacter alkaliphilus HTCC2654T, the type strains of two marine Roseobacter genera.</title>
        <authorList>
            <person name="Thrash J.C."/>
            <person name="Cho J.C."/>
            <person name="Ferriera S."/>
            <person name="Johnson J."/>
            <person name="Vergin K.L."/>
            <person name="Giovannoni S.J."/>
        </authorList>
    </citation>
    <scope>NUCLEOTIDE SEQUENCE [LARGE SCALE GENOMIC DNA]</scope>
    <source>
        <strain evidence="3">DSM 26914 / JCM 13377 / KCTC 12554 / HTCC2601</strain>
    </source>
</reference>
<organism evidence="2 3">
    <name type="scientific">Salipiger bermudensis (strain DSM 26914 / JCM 13377 / KCTC 12554 / HTCC2601)</name>
    <name type="common">Pelagibaca bermudensis</name>
    <dbReference type="NCBI Taxonomy" id="314265"/>
    <lineage>
        <taxon>Bacteria</taxon>
        <taxon>Pseudomonadati</taxon>
        <taxon>Pseudomonadota</taxon>
        <taxon>Alphaproteobacteria</taxon>
        <taxon>Rhodobacterales</taxon>
        <taxon>Roseobacteraceae</taxon>
        <taxon>Salipiger</taxon>
    </lineage>
</organism>
<accession>Q0FNK5</accession>
<feature type="region of interest" description="Disordered" evidence="1">
    <location>
        <begin position="26"/>
        <end position="45"/>
    </location>
</feature>